<evidence type="ECO:0000313" key="1">
    <source>
        <dbReference type="EMBL" id="CAG8665758.1"/>
    </source>
</evidence>
<name>A0ACA9NN65_9GLOM</name>
<sequence>KCPYFEDIKKKALAGGDHDSLPSKEGGCPYAAGCPHAQTHHKHTGGGDIAKCPYMNNNVKGCPYLKNESKEDKDLTK</sequence>
<feature type="non-terminal residue" evidence="1">
    <location>
        <position position="77"/>
    </location>
</feature>
<dbReference type="Proteomes" id="UP000789525">
    <property type="component" value="Unassembled WGS sequence"/>
</dbReference>
<gene>
    <name evidence="1" type="ORF">ACOLOM_LOCUS8759</name>
</gene>
<feature type="non-terminal residue" evidence="1">
    <location>
        <position position="1"/>
    </location>
</feature>
<keyword evidence="2" id="KW-1185">Reference proteome</keyword>
<comment type="caution">
    <text evidence="1">The sequence shown here is derived from an EMBL/GenBank/DDBJ whole genome shotgun (WGS) entry which is preliminary data.</text>
</comment>
<proteinExistence type="predicted"/>
<dbReference type="EMBL" id="CAJVPT010023486">
    <property type="protein sequence ID" value="CAG8665758.1"/>
    <property type="molecule type" value="Genomic_DNA"/>
</dbReference>
<accession>A0ACA9NN65</accession>
<evidence type="ECO:0000313" key="2">
    <source>
        <dbReference type="Proteomes" id="UP000789525"/>
    </source>
</evidence>
<protein>
    <submittedName>
        <fullName evidence="1">7145_t:CDS:1</fullName>
    </submittedName>
</protein>
<organism evidence="1 2">
    <name type="scientific">Acaulospora colombiana</name>
    <dbReference type="NCBI Taxonomy" id="27376"/>
    <lineage>
        <taxon>Eukaryota</taxon>
        <taxon>Fungi</taxon>
        <taxon>Fungi incertae sedis</taxon>
        <taxon>Mucoromycota</taxon>
        <taxon>Glomeromycotina</taxon>
        <taxon>Glomeromycetes</taxon>
        <taxon>Diversisporales</taxon>
        <taxon>Acaulosporaceae</taxon>
        <taxon>Acaulospora</taxon>
    </lineage>
</organism>
<reference evidence="1" key="1">
    <citation type="submission" date="2021-06" db="EMBL/GenBank/DDBJ databases">
        <authorList>
            <person name="Kallberg Y."/>
            <person name="Tangrot J."/>
            <person name="Rosling A."/>
        </authorList>
    </citation>
    <scope>NUCLEOTIDE SEQUENCE</scope>
    <source>
        <strain evidence="1">CL356</strain>
    </source>
</reference>